<gene>
    <name evidence="2" type="ORF">SPARVUS_LOCUS13042355</name>
</gene>
<dbReference type="PANTHER" id="PTHR10829">
    <property type="entry name" value="CORTACTIN AND DREBRIN"/>
    <property type="match status" value="1"/>
</dbReference>
<proteinExistence type="predicted"/>
<evidence type="ECO:0000259" key="1">
    <source>
        <dbReference type="PROSITE" id="PS51263"/>
    </source>
</evidence>
<evidence type="ECO:0000313" key="2">
    <source>
        <dbReference type="EMBL" id="CAI9601865.1"/>
    </source>
</evidence>
<dbReference type="InterPro" id="IPR029006">
    <property type="entry name" value="ADF-H/Gelsolin-like_dom_sf"/>
</dbReference>
<reference evidence="2" key="1">
    <citation type="submission" date="2023-05" db="EMBL/GenBank/DDBJ databases">
        <authorList>
            <person name="Stuckert A."/>
        </authorList>
    </citation>
    <scope>NUCLEOTIDE SEQUENCE</scope>
</reference>
<dbReference type="InterPro" id="IPR002108">
    <property type="entry name" value="ADF-H"/>
</dbReference>
<dbReference type="SUPFAM" id="SSF55753">
    <property type="entry name" value="Actin depolymerizing proteins"/>
    <property type="match status" value="1"/>
</dbReference>
<keyword evidence="3" id="KW-1185">Reference proteome</keyword>
<accession>A0ABN9FXQ4</accession>
<protein>
    <recommendedName>
        <fullName evidence="1">ADF-H domain-containing protein</fullName>
    </recommendedName>
</protein>
<dbReference type="PANTHER" id="PTHR10829:SF9">
    <property type="entry name" value="ADF-H DOMAIN-CONTAINING PROTEIN"/>
    <property type="match status" value="1"/>
</dbReference>
<dbReference type="Gene3D" id="3.40.20.10">
    <property type="entry name" value="Severin"/>
    <property type="match status" value="1"/>
</dbReference>
<feature type="domain" description="ADF-H" evidence="1">
    <location>
        <begin position="3"/>
        <end position="133"/>
    </location>
</feature>
<dbReference type="Pfam" id="PF00241">
    <property type="entry name" value="Cofilin_ADF"/>
    <property type="match status" value="1"/>
</dbReference>
<name>A0ABN9FXQ4_9NEOB</name>
<organism evidence="2 3">
    <name type="scientific">Staurois parvus</name>
    <dbReference type="NCBI Taxonomy" id="386267"/>
    <lineage>
        <taxon>Eukaryota</taxon>
        <taxon>Metazoa</taxon>
        <taxon>Chordata</taxon>
        <taxon>Craniata</taxon>
        <taxon>Vertebrata</taxon>
        <taxon>Euteleostomi</taxon>
        <taxon>Amphibia</taxon>
        <taxon>Batrachia</taxon>
        <taxon>Anura</taxon>
        <taxon>Neobatrachia</taxon>
        <taxon>Ranoidea</taxon>
        <taxon>Ranidae</taxon>
        <taxon>Staurois</taxon>
    </lineage>
</organism>
<dbReference type="Proteomes" id="UP001162483">
    <property type="component" value="Unassembled WGS sequence"/>
</dbReference>
<sequence length="179" mass="20611">MNALNLDTYGLSLITAKEDILNDRISTDWAVFTYERKWSLKLMDSGVGGLEELTKKFSKNLVLYGLCRVPDPHTQGPRCVLIYWVGENVDAPRKEISAQHLPAIRRFFKEASAMLRPQRMEDISQEAVTLALSKVPRPARSFHRRRIPASHEVVGTNYTKTNPAIEMKFSMRDSFWQRK</sequence>
<dbReference type="EMBL" id="CATNWA010017617">
    <property type="protein sequence ID" value="CAI9601865.1"/>
    <property type="molecule type" value="Genomic_DNA"/>
</dbReference>
<comment type="caution">
    <text evidence="2">The sequence shown here is derived from an EMBL/GenBank/DDBJ whole genome shotgun (WGS) entry which is preliminary data.</text>
</comment>
<evidence type="ECO:0000313" key="3">
    <source>
        <dbReference type="Proteomes" id="UP001162483"/>
    </source>
</evidence>
<dbReference type="PROSITE" id="PS51263">
    <property type="entry name" value="ADF_H"/>
    <property type="match status" value="1"/>
</dbReference>